<dbReference type="AlphaFoldDB" id="A0A1B7XE40"/>
<evidence type="ECO:0000259" key="1">
    <source>
        <dbReference type="Pfam" id="PF02579"/>
    </source>
</evidence>
<dbReference type="InterPro" id="IPR036105">
    <property type="entry name" value="DiNase_FeMo-co_biosyn_sf"/>
</dbReference>
<dbReference type="PANTHER" id="PTHR42983:SF1">
    <property type="entry name" value="IRON-MOLYBDENUM PROTEIN"/>
    <property type="match status" value="1"/>
</dbReference>
<dbReference type="Proteomes" id="UP000091979">
    <property type="component" value="Unassembled WGS sequence"/>
</dbReference>
<sequence length="132" mass="13479">MSSTLVAVPSAAPGGLEAGVDAHFGHCQMYTLISVEDGKVGNVEVIPNIPHEQGGCMAPVNYLAEHKVQAIISGGMGMRPLMGFRQVGIDVLHGNGAQSVQDAVNGFIAGSLPRFSQEFTCGGGSTGGCGNH</sequence>
<reference evidence="2 3" key="1">
    <citation type="submission" date="2015-01" db="EMBL/GenBank/DDBJ databases">
        <title>Desulfovibrio sp. JC271 draft genome sequence.</title>
        <authorList>
            <person name="Shivani Y."/>
            <person name="Subhash Y."/>
            <person name="Sasikala C."/>
            <person name="Ramana C.V."/>
        </authorList>
    </citation>
    <scope>NUCLEOTIDE SEQUENCE [LARGE SCALE GENOMIC DNA]</scope>
    <source>
        <strain evidence="2 3">JC271</strain>
    </source>
</reference>
<dbReference type="RefSeq" id="WP_066854215.1">
    <property type="nucleotide sequence ID" value="NZ_JXMS01000010.1"/>
</dbReference>
<dbReference type="Pfam" id="PF02579">
    <property type="entry name" value="Nitro_FeMo-Co"/>
    <property type="match status" value="1"/>
</dbReference>
<feature type="domain" description="Dinitrogenase iron-molybdenum cofactor biosynthesis" evidence="1">
    <location>
        <begin position="17"/>
        <end position="108"/>
    </location>
</feature>
<dbReference type="EMBL" id="JXMS01000010">
    <property type="protein sequence ID" value="OBQ52431.1"/>
    <property type="molecule type" value="Genomic_DNA"/>
</dbReference>
<keyword evidence="3" id="KW-1185">Reference proteome</keyword>
<accession>A0A1B7XE40</accession>
<dbReference type="SUPFAM" id="SSF53146">
    <property type="entry name" value="Nitrogenase accessory factor-like"/>
    <property type="match status" value="1"/>
</dbReference>
<proteinExistence type="predicted"/>
<dbReference type="PATRIC" id="fig|1560234.3.peg.347"/>
<comment type="caution">
    <text evidence="2">The sequence shown here is derived from an EMBL/GenBank/DDBJ whole genome shotgun (WGS) entry which is preliminary data.</text>
</comment>
<dbReference type="OrthoDB" id="280278at2"/>
<organism evidence="2 3">
    <name type="scientific">Halodesulfovibrio spirochaetisodalis</name>
    <dbReference type="NCBI Taxonomy" id="1560234"/>
    <lineage>
        <taxon>Bacteria</taxon>
        <taxon>Pseudomonadati</taxon>
        <taxon>Thermodesulfobacteriota</taxon>
        <taxon>Desulfovibrionia</taxon>
        <taxon>Desulfovibrionales</taxon>
        <taxon>Desulfovibrionaceae</taxon>
        <taxon>Halodesulfovibrio</taxon>
    </lineage>
</organism>
<gene>
    <name evidence="2" type="ORF">SP90_07620</name>
</gene>
<dbReference type="STRING" id="1560234.SP90_07620"/>
<evidence type="ECO:0000313" key="2">
    <source>
        <dbReference type="EMBL" id="OBQ52431.1"/>
    </source>
</evidence>
<name>A0A1B7XE40_9BACT</name>
<dbReference type="PANTHER" id="PTHR42983">
    <property type="entry name" value="DINITROGENASE IRON-MOLYBDENUM COFACTOR PROTEIN-RELATED"/>
    <property type="match status" value="1"/>
</dbReference>
<dbReference type="InterPro" id="IPR003731">
    <property type="entry name" value="Di-Nase_FeMo-co_biosynth"/>
</dbReference>
<protein>
    <submittedName>
        <fullName evidence="2">Dinitrogenase iron-molybdenum cofactor biosynthesis protein</fullName>
    </submittedName>
</protein>
<dbReference type="Gene3D" id="3.30.420.130">
    <property type="entry name" value="Dinitrogenase iron-molybdenum cofactor biosynthesis domain"/>
    <property type="match status" value="1"/>
</dbReference>
<evidence type="ECO:0000313" key="3">
    <source>
        <dbReference type="Proteomes" id="UP000091979"/>
    </source>
</evidence>